<dbReference type="Pfam" id="PF00067">
    <property type="entry name" value="p450"/>
    <property type="match status" value="1"/>
</dbReference>
<dbReference type="Gene3D" id="1.10.630.10">
    <property type="entry name" value="Cytochrome P450"/>
    <property type="match status" value="1"/>
</dbReference>
<dbReference type="EMBL" id="JBBPBM010000001">
    <property type="protein sequence ID" value="KAK8599791.1"/>
    <property type="molecule type" value="Genomic_DNA"/>
</dbReference>
<feature type="signal peptide" evidence="2">
    <location>
        <begin position="1"/>
        <end position="23"/>
    </location>
</feature>
<dbReference type="InterPro" id="IPR036396">
    <property type="entry name" value="Cyt_P450_sf"/>
</dbReference>
<keyword evidence="2" id="KW-0732">Signal</keyword>
<evidence type="ECO:0000256" key="2">
    <source>
        <dbReference type="SAM" id="SignalP"/>
    </source>
</evidence>
<name>A0ABR2GBB4_9ROSI</name>
<dbReference type="PANTHER" id="PTHR47950:SF48">
    <property type="entry name" value="CYTOCHROME P450 FAMILY PROTEIN, EXPRESSED"/>
    <property type="match status" value="1"/>
</dbReference>
<dbReference type="PANTHER" id="PTHR47950">
    <property type="entry name" value="CYTOCHROME P450, FAMILY 76, SUBFAMILY C, POLYPEPTIDE 5-RELATED"/>
    <property type="match status" value="1"/>
</dbReference>
<dbReference type="PRINTS" id="PR00463">
    <property type="entry name" value="EP450I"/>
</dbReference>
<dbReference type="InterPro" id="IPR001128">
    <property type="entry name" value="Cyt_P450"/>
</dbReference>
<protein>
    <recommendedName>
        <fullName evidence="5">Cytochrome P450</fullName>
    </recommendedName>
</protein>
<evidence type="ECO:0000256" key="1">
    <source>
        <dbReference type="ARBA" id="ARBA00010617"/>
    </source>
</evidence>
<evidence type="ECO:0008006" key="5">
    <source>
        <dbReference type="Google" id="ProtNLM"/>
    </source>
</evidence>
<organism evidence="3 4">
    <name type="scientific">Hibiscus sabdariffa</name>
    <name type="common">roselle</name>
    <dbReference type="NCBI Taxonomy" id="183260"/>
    <lineage>
        <taxon>Eukaryota</taxon>
        <taxon>Viridiplantae</taxon>
        <taxon>Streptophyta</taxon>
        <taxon>Embryophyta</taxon>
        <taxon>Tracheophyta</taxon>
        <taxon>Spermatophyta</taxon>
        <taxon>Magnoliopsida</taxon>
        <taxon>eudicotyledons</taxon>
        <taxon>Gunneridae</taxon>
        <taxon>Pentapetalae</taxon>
        <taxon>rosids</taxon>
        <taxon>malvids</taxon>
        <taxon>Malvales</taxon>
        <taxon>Malvaceae</taxon>
        <taxon>Malvoideae</taxon>
        <taxon>Hibiscus</taxon>
    </lineage>
</organism>
<reference evidence="3 4" key="1">
    <citation type="journal article" date="2024" name="G3 (Bethesda)">
        <title>Genome assembly of Hibiscus sabdariffa L. provides insights into metabolisms of medicinal natural products.</title>
        <authorList>
            <person name="Kim T."/>
        </authorList>
    </citation>
    <scope>NUCLEOTIDE SEQUENCE [LARGE SCALE GENOMIC DNA]</scope>
    <source>
        <strain evidence="3">TK-2024</strain>
        <tissue evidence="3">Old leaves</tissue>
    </source>
</reference>
<proteinExistence type="inferred from homology"/>
<evidence type="ECO:0000313" key="3">
    <source>
        <dbReference type="EMBL" id="KAK8599791.1"/>
    </source>
</evidence>
<gene>
    <name evidence="3" type="ORF">V6N12_049664</name>
</gene>
<accession>A0ABR2GBB4</accession>
<comment type="caution">
    <text evidence="3">The sequence shown here is derived from an EMBL/GenBank/DDBJ whole genome shotgun (WGS) entry which is preliminary data.</text>
</comment>
<dbReference type="Proteomes" id="UP001472677">
    <property type="component" value="Unassembled WGS sequence"/>
</dbReference>
<evidence type="ECO:0000313" key="4">
    <source>
        <dbReference type="Proteomes" id="UP001472677"/>
    </source>
</evidence>
<feature type="chain" id="PRO_5045754434" description="Cytochrome P450" evidence="2">
    <location>
        <begin position="24"/>
        <end position="347"/>
    </location>
</feature>
<dbReference type="InterPro" id="IPR002401">
    <property type="entry name" value="Cyt_P450_E_grp-I"/>
</dbReference>
<comment type="similarity">
    <text evidence="1">Belongs to the cytochrome P450 family.</text>
</comment>
<dbReference type="SUPFAM" id="SSF48264">
    <property type="entry name" value="Cytochrome P450"/>
    <property type="match status" value="1"/>
</dbReference>
<sequence>MEWFTSSLLCLIFTWLFLQALYSFRNGSKSSDQSKLPPDPRRLPILGNLFDLGDKPHRSLAKLAQIHGPVMSLKLGSLFTVVVSSEATAKEILQKQDLNFCNRTIVDAVRASQHYEVALSWIPVSPLWRTLRKVCNTHIFSNQKLDGNRCLRRGKIQQLIANVRRCCLKGEAINIGQAAFDTTINLLSNTIFSMDLVDQSSSIAREFRETICGVMVEAGKPNLADYFPFLRKIDPQGVRHRMTVHFDKLLNLFGEMFDERLLSRKSKGSTPSNDILDTLLDIIEDGVDELNKTHVTHLLLVLFVAGTDTTSNTLEWAMAELIGNPQVLLKAKEELRQAIGKRNPVEE</sequence>
<keyword evidence="4" id="KW-1185">Reference proteome</keyword>